<keyword evidence="1" id="KW-0812">Transmembrane</keyword>
<organism evidence="2 3">
    <name type="scientific">Reticulomyxa filosa</name>
    <dbReference type="NCBI Taxonomy" id="46433"/>
    <lineage>
        <taxon>Eukaryota</taxon>
        <taxon>Sar</taxon>
        <taxon>Rhizaria</taxon>
        <taxon>Retaria</taxon>
        <taxon>Foraminifera</taxon>
        <taxon>Monothalamids</taxon>
        <taxon>Reticulomyxidae</taxon>
        <taxon>Reticulomyxa</taxon>
    </lineage>
</organism>
<dbReference type="EMBL" id="ASPP01016518">
    <property type="protein sequence ID" value="ETO17489.1"/>
    <property type="molecule type" value="Genomic_DNA"/>
</dbReference>
<evidence type="ECO:0000313" key="2">
    <source>
        <dbReference type="EMBL" id="ETO17489.1"/>
    </source>
</evidence>
<accession>X6MUJ9</accession>
<dbReference type="Proteomes" id="UP000023152">
    <property type="component" value="Unassembled WGS sequence"/>
</dbReference>
<name>X6MUJ9_RETFI</name>
<keyword evidence="3" id="KW-1185">Reference proteome</keyword>
<protein>
    <submittedName>
        <fullName evidence="2">Uncharacterized protein</fullName>
    </submittedName>
</protein>
<evidence type="ECO:0000256" key="1">
    <source>
        <dbReference type="SAM" id="Phobius"/>
    </source>
</evidence>
<reference evidence="2 3" key="1">
    <citation type="journal article" date="2013" name="Curr. Biol.">
        <title>The Genome of the Foraminiferan Reticulomyxa filosa.</title>
        <authorList>
            <person name="Glockner G."/>
            <person name="Hulsmann N."/>
            <person name="Schleicher M."/>
            <person name="Noegel A.A."/>
            <person name="Eichinger L."/>
            <person name="Gallinger C."/>
            <person name="Pawlowski J."/>
            <person name="Sierra R."/>
            <person name="Euteneuer U."/>
            <person name="Pillet L."/>
            <person name="Moustafa A."/>
            <person name="Platzer M."/>
            <person name="Groth M."/>
            <person name="Szafranski K."/>
            <person name="Schliwa M."/>
        </authorList>
    </citation>
    <scope>NUCLEOTIDE SEQUENCE [LARGE SCALE GENOMIC DNA]</scope>
</reference>
<comment type="caution">
    <text evidence="2">The sequence shown here is derived from an EMBL/GenBank/DDBJ whole genome shotgun (WGS) entry which is preliminary data.</text>
</comment>
<proteinExistence type="predicted"/>
<evidence type="ECO:0000313" key="3">
    <source>
        <dbReference type="Proteomes" id="UP000023152"/>
    </source>
</evidence>
<sequence>MRYYQCDLYPSESNKSLEDYEEDMTVQKRERDYDKMTKQTQVQGMGASDSICIKCYEDLDKPGNTNSNESKAQIIGYLIIDSASQQDYICKQCLTRERENEYKNTLSKEFEIGFCVSKHCLNINDSNSKKIPIRKYGKRVLVKDSSLGQNSLRDCWLFYCCSCWKKLLFYYTCVCVQYTYVMYTYACLHFAQNKQTNKSNWIK</sequence>
<dbReference type="AlphaFoldDB" id="X6MUJ9"/>
<keyword evidence="1" id="KW-1133">Transmembrane helix</keyword>
<gene>
    <name evidence="2" type="ORF">RFI_19834</name>
</gene>
<keyword evidence="1" id="KW-0472">Membrane</keyword>
<feature type="transmembrane region" description="Helical" evidence="1">
    <location>
        <begin position="168"/>
        <end position="188"/>
    </location>
</feature>